<reference evidence="8" key="1">
    <citation type="submission" date="2016-12" db="EMBL/GenBank/DDBJ databases">
        <authorList>
            <person name="Meng X."/>
        </authorList>
    </citation>
    <scope>NUCLEOTIDE SEQUENCE [LARGE SCALE GENOMIC DNA]</scope>
    <source>
        <strain evidence="8">DSM 20732</strain>
    </source>
</reference>
<proteinExistence type="predicted"/>
<dbReference type="InterPro" id="IPR013525">
    <property type="entry name" value="ABC2_TM"/>
</dbReference>
<evidence type="ECO:0000256" key="3">
    <source>
        <dbReference type="ARBA" id="ARBA00022989"/>
    </source>
</evidence>
<gene>
    <name evidence="7" type="ORF">BSZ40_10100</name>
</gene>
<feature type="transmembrane region" description="Helical" evidence="5">
    <location>
        <begin position="20"/>
        <end position="43"/>
    </location>
</feature>
<feature type="transmembrane region" description="Helical" evidence="5">
    <location>
        <begin position="133"/>
        <end position="153"/>
    </location>
</feature>
<feature type="transmembrane region" description="Helical" evidence="5">
    <location>
        <begin position="160"/>
        <end position="181"/>
    </location>
</feature>
<dbReference type="Pfam" id="PF01061">
    <property type="entry name" value="ABC2_membrane"/>
    <property type="match status" value="1"/>
</dbReference>
<organism evidence="7 8">
    <name type="scientific">Buchananella hordeovulneris</name>
    <dbReference type="NCBI Taxonomy" id="52770"/>
    <lineage>
        <taxon>Bacteria</taxon>
        <taxon>Bacillati</taxon>
        <taxon>Actinomycetota</taxon>
        <taxon>Actinomycetes</taxon>
        <taxon>Actinomycetales</taxon>
        <taxon>Actinomycetaceae</taxon>
        <taxon>Buchananella</taxon>
    </lineage>
</organism>
<feature type="transmembrane region" description="Helical" evidence="5">
    <location>
        <begin position="55"/>
        <end position="76"/>
    </location>
</feature>
<comment type="subcellular location">
    <subcellularLocation>
        <location evidence="1">Membrane</location>
        <topology evidence="1">Multi-pass membrane protein</topology>
    </subcellularLocation>
</comment>
<evidence type="ECO:0000313" key="8">
    <source>
        <dbReference type="Proteomes" id="UP000185612"/>
    </source>
</evidence>
<dbReference type="Proteomes" id="UP000185612">
    <property type="component" value="Unassembled WGS sequence"/>
</dbReference>
<dbReference type="InterPro" id="IPR051784">
    <property type="entry name" value="Nod_factor_ABC_transporter"/>
</dbReference>
<evidence type="ECO:0000313" key="7">
    <source>
        <dbReference type="EMBL" id="OKL50875.1"/>
    </source>
</evidence>
<dbReference type="GO" id="GO:0140359">
    <property type="term" value="F:ABC-type transporter activity"/>
    <property type="evidence" value="ECO:0007669"/>
    <property type="project" value="InterPro"/>
</dbReference>
<keyword evidence="8" id="KW-1185">Reference proteome</keyword>
<dbReference type="GO" id="GO:0016020">
    <property type="term" value="C:membrane"/>
    <property type="evidence" value="ECO:0007669"/>
    <property type="project" value="UniProtKB-SubCell"/>
</dbReference>
<name>A0A1Q5PTT6_9ACTO</name>
<dbReference type="EMBL" id="MQVS01000013">
    <property type="protein sequence ID" value="OKL50875.1"/>
    <property type="molecule type" value="Genomic_DNA"/>
</dbReference>
<dbReference type="STRING" id="52770.BSZ40_10100"/>
<evidence type="ECO:0000259" key="6">
    <source>
        <dbReference type="Pfam" id="PF01061"/>
    </source>
</evidence>
<evidence type="ECO:0000256" key="2">
    <source>
        <dbReference type="ARBA" id="ARBA00022692"/>
    </source>
</evidence>
<accession>A0A1Q5PTT6</accession>
<evidence type="ECO:0000256" key="5">
    <source>
        <dbReference type="SAM" id="Phobius"/>
    </source>
</evidence>
<feature type="domain" description="ABC-2 type transporter transmembrane" evidence="6">
    <location>
        <begin position="13"/>
        <end position="210"/>
    </location>
</feature>
<feature type="transmembrane region" description="Helical" evidence="5">
    <location>
        <begin position="97"/>
        <end position="121"/>
    </location>
</feature>
<evidence type="ECO:0000256" key="4">
    <source>
        <dbReference type="ARBA" id="ARBA00023136"/>
    </source>
</evidence>
<dbReference type="PANTHER" id="PTHR43229:SF2">
    <property type="entry name" value="NODULATION PROTEIN J"/>
    <property type="match status" value="1"/>
</dbReference>
<comment type="caution">
    <text evidence="7">The sequence shown here is derived from an EMBL/GenBank/DDBJ whole genome shotgun (WGS) entry which is preliminary data.</text>
</comment>
<sequence>MKTFKQFGLFLQWQLRRQALALPVYFALQVIIAAAITLGYGLIVGEVDQRTSLFLTTAAITICLLMLGLVVAPQTVADTRAEGGYEWMLTLPVPRAVFVLADMLVWMALALPGLISCIVVGSWRYGLDFSPSWAVAPAVLLVAFGATAIGYVPAVTFGKIGTLMCTQVFIMGTMLFTPIAYPAERLPAWGRTLHEWLPFDSMGRLVRGTMAPGDFPLDARPWIVVACWAVVGFLASLTMLRRRR</sequence>
<keyword evidence="3 5" id="KW-1133">Transmembrane helix</keyword>
<dbReference type="OrthoDB" id="3699899at2"/>
<dbReference type="AlphaFoldDB" id="A0A1Q5PTT6"/>
<keyword evidence="2 5" id="KW-0812">Transmembrane</keyword>
<feature type="transmembrane region" description="Helical" evidence="5">
    <location>
        <begin position="222"/>
        <end position="240"/>
    </location>
</feature>
<protein>
    <recommendedName>
        <fullName evidence="6">ABC-2 type transporter transmembrane domain-containing protein</fullName>
    </recommendedName>
</protein>
<dbReference type="PANTHER" id="PTHR43229">
    <property type="entry name" value="NODULATION PROTEIN J"/>
    <property type="match status" value="1"/>
</dbReference>
<keyword evidence="4 5" id="KW-0472">Membrane</keyword>
<dbReference type="RefSeq" id="WP_073826004.1">
    <property type="nucleotide sequence ID" value="NZ_JAUNKL010000004.1"/>
</dbReference>
<evidence type="ECO:0000256" key="1">
    <source>
        <dbReference type="ARBA" id="ARBA00004141"/>
    </source>
</evidence>